<proteinExistence type="predicted"/>
<dbReference type="PANTHER" id="PTHR12697:SF5">
    <property type="entry name" value="DEOXYHYPUSINE HYDROXYLASE"/>
    <property type="match status" value="1"/>
</dbReference>
<dbReference type="InterPro" id="IPR004155">
    <property type="entry name" value="PBS_lyase_HEAT"/>
</dbReference>
<protein>
    <recommendedName>
        <fullName evidence="3">HEAT repeat domain-containing protein</fullName>
    </recommendedName>
</protein>
<feature type="non-terminal residue" evidence="1">
    <location>
        <position position="1"/>
    </location>
</feature>
<dbReference type="SMART" id="SM00567">
    <property type="entry name" value="EZ_HEAT"/>
    <property type="match status" value="3"/>
</dbReference>
<evidence type="ECO:0000313" key="2">
    <source>
        <dbReference type="Proteomes" id="UP000051861"/>
    </source>
</evidence>
<name>A0A0S7XTR5_UNCSA</name>
<dbReference type="Gene3D" id="1.25.10.10">
    <property type="entry name" value="Leucine-rich Repeat Variant"/>
    <property type="match status" value="1"/>
</dbReference>
<dbReference type="PANTHER" id="PTHR12697">
    <property type="entry name" value="PBS LYASE HEAT-LIKE PROTEIN"/>
    <property type="match status" value="1"/>
</dbReference>
<dbReference type="GO" id="GO:0016491">
    <property type="term" value="F:oxidoreductase activity"/>
    <property type="evidence" value="ECO:0007669"/>
    <property type="project" value="TreeGrafter"/>
</dbReference>
<dbReference type="Pfam" id="PF13646">
    <property type="entry name" value="HEAT_2"/>
    <property type="match status" value="1"/>
</dbReference>
<dbReference type="InterPro" id="IPR011989">
    <property type="entry name" value="ARM-like"/>
</dbReference>
<reference evidence="1 2" key="1">
    <citation type="journal article" date="2015" name="Microbiome">
        <title>Genomic resolution of linkages in carbon, nitrogen, and sulfur cycling among widespread estuary sediment bacteria.</title>
        <authorList>
            <person name="Baker B.J."/>
            <person name="Lazar C.S."/>
            <person name="Teske A.P."/>
            <person name="Dick G.J."/>
        </authorList>
    </citation>
    <scope>NUCLEOTIDE SEQUENCE [LARGE SCALE GENOMIC DNA]</scope>
    <source>
        <strain evidence="1">DG_54_3</strain>
    </source>
</reference>
<dbReference type="Proteomes" id="UP000051861">
    <property type="component" value="Unassembled WGS sequence"/>
</dbReference>
<evidence type="ECO:0008006" key="3">
    <source>
        <dbReference type="Google" id="ProtNLM"/>
    </source>
</evidence>
<dbReference type="Pfam" id="PF03130">
    <property type="entry name" value="HEAT_PBS"/>
    <property type="match status" value="1"/>
</dbReference>
<evidence type="ECO:0000313" key="1">
    <source>
        <dbReference type="EMBL" id="KPJ65260.1"/>
    </source>
</evidence>
<gene>
    <name evidence="1" type="ORF">AMJ44_10615</name>
</gene>
<sequence length="230" mass="25620">DSSLKTGAAWALGRSGDRSIIPLLEKELKTGLYAGKASAAEALIRIRGLKKDSEEYKQLYAYQLIEKRKWRKVIRLGNSAIPALKAAVVADDEGIRDGAIRTLGKMKDKEALSALDEALKHQNPFVRWEALNALEKKGESAILLFKKALNDRDHNVRAKAAETLIKLQNLDRSSDEYRRLYAYQLIAEGKWEEVIGLGKAALPALEAAENKGNEYNIHANAIEVLEKILK</sequence>
<dbReference type="InterPro" id="IPR016024">
    <property type="entry name" value="ARM-type_fold"/>
</dbReference>
<accession>A0A0S7XTR5</accession>
<dbReference type="AlphaFoldDB" id="A0A0S7XTR5"/>
<organism evidence="1 2">
    <name type="scientific">candidate division WOR-1 bacterium DG_54_3</name>
    <dbReference type="NCBI Taxonomy" id="1703775"/>
    <lineage>
        <taxon>Bacteria</taxon>
        <taxon>Bacillati</taxon>
        <taxon>Saganbacteria</taxon>
    </lineage>
</organism>
<dbReference type="SUPFAM" id="SSF48371">
    <property type="entry name" value="ARM repeat"/>
    <property type="match status" value="1"/>
</dbReference>
<comment type="caution">
    <text evidence="1">The sequence shown here is derived from an EMBL/GenBank/DDBJ whole genome shotgun (WGS) entry which is preliminary data.</text>
</comment>
<dbReference type="EMBL" id="LIZX01000127">
    <property type="protein sequence ID" value="KPJ65260.1"/>
    <property type="molecule type" value="Genomic_DNA"/>
</dbReference>